<reference evidence="2" key="1">
    <citation type="submission" date="2018-02" db="EMBL/GenBank/DDBJ databases">
        <authorList>
            <person name="Cohen D.B."/>
            <person name="Kent A.D."/>
        </authorList>
    </citation>
    <scope>NUCLEOTIDE SEQUENCE</scope>
</reference>
<dbReference type="AlphaFoldDB" id="A0A2N9HP39"/>
<protein>
    <submittedName>
        <fullName evidence="2">Uncharacterized protein</fullName>
    </submittedName>
</protein>
<evidence type="ECO:0000256" key="1">
    <source>
        <dbReference type="SAM" id="MobiDB-lite"/>
    </source>
</evidence>
<accession>A0A2N9HP39</accession>
<evidence type="ECO:0000313" key="2">
    <source>
        <dbReference type="EMBL" id="SPD13434.1"/>
    </source>
</evidence>
<gene>
    <name evidence="2" type="ORF">FSB_LOCUS41316</name>
</gene>
<feature type="region of interest" description="Disordered" evidence="1">
    <location>
        <begin position="16"/>
        <end position="39"/>
    </location>
</feature>
<proteinExistence type="predicted"/>
<feature type="region of interest" description="Disordered" evidence="1">
    <location>
        <begin position="137"/>
        <end position="158"/>
    </location>
</feature>
<sequence>MTQDLCHGKVDITSFPEIPSFPNPTSGARSTELGKNNENKPKCWKIANNSYPVYHLCAQRLPNPYNEFLKSLYLFEEGNFIYDKFSAQKSESRKVSFEHTESGTLGSSHPFLSQSATQFSEDPSSILTTTWKRRRIPNSPRLGFPPLRGSAAQFSTLH</sequence>
<dbReference type="EMBL" id="OIVN01003768">
    <property type="protein sequence ID" value="SPD13434.1"/>
    <property type="molecule type" value="Genomic_DNA"/>
</dbReference>
<organism evidence="2">
    <name type="scientific">Fagus sylvatica</name>
    <name type="common">Beechnut</name>
    <dbReference type="NCBI Taxonomy" id="28930"/>
    <lineage>
        <taxon>Eukaryota</taxon>
        <taxon>Viridiplantae</taxon>
        <taxon>Streptophyta</taxon>
        <taxon>Embryophyta</taxon>
        <taxon>Tracheophyta</taxon>
        <taxon>Spermatophyta</taxon>
        <taxon>Magnoliopsida</taxon>
        <taxon>eudicotyledons</taxon>
        <taxon>Gunneridae</taxon>
        <taxon>Pentapetalae</taxon>
        <taxon>rosids</taxon>
        <taxon>fabids</taxon>
        <taxon>Fagales</taxon>
        <taxon>Fagaceae</taxon>
        <taxon>Fagus</taxon>
    </lineage>
</organism>
<name>A0A2N9HP39_FAGSY</name>
<feature type="compositionally biased region" description="Polar residues" evidence="1">
    <location>
        <begin position="23"/>
        <end position="34"/>
    </location>
</feature>